<name>A0A8H6XRR3_9AGAR</name>
<accession>A0A8H6XRR3</accession>
<comment type="caution">
    <text evidence="2">The sequence shown here is derived from an EMBL/GenBank/DDBJ whole genome shotgun (WGS) entry which is preliminary data.</text>
</comment>
<dbReference type="Proteomes" id="UP000620124">
    <property type="component" value="Unassembled WGS sequence"/>
</dbReference>
<reference evidence="2" key="1">
    <citation type="submission" date="2020-05" db="EMBL/GenBank/DDBJ databases">
        <title>Mycena genomes resolve the evolution of fungal bioluminescence.</title>
        <authorList>
            <person name="Tsai I.J."/>
        </authorList>
    </citation>
    <scope>NUCLEOTIDE SEQUENCE</scope>
    <source>
        <strain evidence="2">CCC161011</strain>
    </source>
</reference>
<proteinExistence type="predicted"/>
<keyword evidence="1" id="KW-0472">Membrane</keyword>
<sequence length="183" mass="20262">MASSPPAAEIWVPVGNIPGLTGEEPADLDNDDFSLKRLAQNAKQTLWNKLPLRAIAEAHKREAESLLIRGGLDDSANASNNAAVCLEYYKYLQLSPDKDSDEYRRVFQRVYELEQVVDGSPAFGISSSPDSELYLSVNNTTGSAADRSVSEAQSESMKWTFFVLGIATATIVPYLFRRVSRRR</sequence>
<keyword evidence="3" id="KW-1185">Reference proteome</keyword>
<dbReference type="AlphaFoldDB" id="A0A8H6XRR3"/>
<evidence type="ECO:0000256" key="1">
    <source>
        <dbReference type="SAM" id="Phobius"/>
    </source>
</evidence>
<dbReference type="OrthoDB" id="3050531at2759"/>
<keyword evidence="1" id="KW-1133">Transmembrane helix</keyword>
<organism evidence="2 3">
    <name type="scientific">Mycena venus</name>
    <dbReference type="NCBI Taxonomy" id="2733690"/>
    <lineage>
        <taxon>Eukaryota</taxon>
        <taxon>Fungi</taxon>
        <taxon>Dikarya</taxon>
        <taxon>Basidiomycota</taxon>
        <taxon>Agaricomycotina</taxon>
        <taxon>Agaricomycetes</taxon>
        <taxon>Agaricomycetidae</taxon>
        <taxon>Agaricales</taxon>
        <taxon>Marasmiineae</taxon>
        <taxon>Mycenaceae</taxon>
        <taxon>Mycena</taxon>
    </lineage>
</organism>
<evidence type="ECO:0000313" key="3">
    <source>
        <dbReference type="Proteomes" id="UP000620124"/>
    </source>
</evidence>
<evidence type="ECO:0000313" key="2">
    <source>
        <dbReference type="EMBL" id="KAF7345539.1"/>
    </source>
</evidence>
<dbReference type="EMBL" id="JACAZI010000013">
    <property type="protein sequence ID" value="KAF7345539.1"/>
    <property type="molecule type" value="Genomic_DNA"/>
</dbReference>
<protein>
    <submittedName>
        <fullName evidence="2">Uncharacterized protein</fullName>
    </submittedName>
</protein>
<gene>
    <name evidence="2" type="ORF">MVEN_01572600</name>
</gene>
<feature type="transmembrane region" description="Helical" evidence="1">
    <location>
        <begin position="159"/>
        <end position="176"/>
    </location>
</feature>
<keyword evidence="1" id="KW-0812">Transmembrane</keyword>